<reference evidence="3" key="1">
    <citation type="submission" date="2017-08" db="EMBL/GenBank/DDBJ databases">
        <authorList>
            <person name="Varghese N."/>
            <person name="Submissions S."/>
        </authorList>
    </citation>
    <scope>NUCLEOTIDE SEQUENCE [LARGE SCALE GENOMIC DNA]</scope>
    <source>
        <strain evidence="3">KCTC 23107</strain>
    </source>
</reference>
<dbReference type="InterPro" id="IPR018711">
    <property type="entry name" value="NAGPA"/>
</dbReference>
<proteinExistence type="predicted"/>
<dbReference type="RefSeq" id="WP_179758910.1">
    <property type="nucleotide sequence ID" value="NZ_OCPC01000001.1"/>
</dbReference>
<feature type="domain" description="Phosphodiester glycosidase" evidence="1">
    <location>
        <begin position="60"/>
        <end position="208"/>
    </location>
</feature>
<sequence>MTKKPEICEEIVFEGSRAVLCTADPGDHDIRLIYRGPDGEVLGSVSKAVTALAAAGRTPVLAMNAGMYHADMTPVGLYVEDSTELAPLNTEEGFGNFFLKPNGVFFVGANGTAGVMETEAYRAAGMVPEFATQSGPMLLIEGEVHPRFLPDGTSRYIRNGVGVRADGSIVLAITRDEVSLGSFARLFRDIAECENALFFDGAVSSLAWGTHMEIDAGEPAGPVVAVFDRIED</sequence>
<name>A0A286HN06_9HYPH</name>
<evidence type="ECO:0000313" key="2">
    <source>
        <dbReference type="EMBL" id="SOE08544.1"/>
    </source>
</evidence>
<evidence type="ECO:0000259" key="1">
    <source>
        <dbReference type="Pfam" id="PF09992"/>
    </source>
</evidence>
<dbReference type="Proteomes" id="UP000219465">
    <property type="component" value="Unassembled WGS sequence"/>
</dbReference>
<dbReference type="EMBL" id="OCPC01000001">
    <property type="protein sequence ID" value="SOE08544.1"/>
    <property type="molecule type" value="Genomic_DNA"/>
</dbReference>
<organism evidence="2 3">
    <name type="scientific">Hoeflea halophila</name>
    <dbReference type="NCBI Taxonomy" id="714899"/>
    <lineage>
        <taxon>Bacteria</taxon>
        <taxon>Pseudomonadati</taxon>
        <taxon>Pseudomonadota</taxon>
        <taxon>Alphaproteobacteria</taxon>
        <taxon>Hyphomicrobiales</taxon>
        <taxon>Rhizobiaceae</taxon>
        <taxon>Hoeflea</taxon>
    </lineage>
</organism>
<evidence type="ECO:0000313" key="3">
    <source>
        <dbReference type="Proteomes" id="UP000219465"/>
    </source>
</evidence>
<protein>
    <submittedName>
        <fullName evidence="2">Uncharacterized protein YigE</fullName>
    </submittedName>
</protein>
<gene>
    <name evidence="2" type="ORF">SAMN05877838_0267</name>
</gene>
<dbReference type="AlphaFoldDB" id="A0A286HN06"/>
<keyword evidence="3" id="KW-1185">Reference proteome</keyword>
<dbReference type="Pfam" id="PF09992">
    <property type="entry name" value="NAGPA"/>
    <property type="match status" value="1"/>
</dbReference>
<accession>A0A286HN06</accession>